<organism evidence="2 3">
    <name type="scientific">Hermetia illucens</name>
    <name type="common">Black soldier fly</name>
    <dbReference type="NCBI Taxonomy" id="343691"/>
    <lineage>
        <taxon>Eukaryota</taxon>
        <taxon>Metazoa</taxon>
        <taxon>Ecdysozoa</taxon>
        <taxon>Arthropoda</taxon>
        <taxon>Hexapoda</taxon>
        <taxon>Insecta</taxon>
        <taxon>Pterygota</taxon>
        <taxon>Neoptera</taxon>
        <taxon>Endopterygota</taxon>
        <taxon>Diptera</taxon>
        <taxon>Brachycera</taxon>
        <taxon>Stratiomyomorpha</taxon>
        <taxon>Stratiomyidae</taxon>
        <taxon>Hermetiinae</taxon>
        <taxon>Hermetia</taxon>
    </lineage>
</organism>
<dbReference type="AlphaFoldDB" id="A0A7R8V3H7"/>
<sequence>MAVLRNEQREHLKILREKSPEAVVDLCKLAIDYLNNGPNEKKYSAVAKKLNTSQDLVQPTIEALVCLLIDATKSSVSEADFENLKTSGFSLDQISILWQFVSSKRIFVENILRATSPREFRFRDLEWRLDGKIASRSLLYQANPIIIIKLHLDTEQVSEHRSVLGAKRDESKKKYETAKQFLLQTDPNNLVHIIDVLERALLESKTHRMRDMLKALHV</sequence>
<name>A0A7R8V3H7_HERIL</name>
<protein>
    <recommendedName>
        <fullName evidence="1">COMM domain-containing protein</fullName>
    </recommendedName>
</protein>
<dbReference type="Pfam" id="PF07258">
    <property type="entry name" value="COMM_domain"/>
    <property type="match status" value="1"/>
</dbReference>
<accession>A0A7R8V3H7</accession>
<dbReference type="InterPro" id="IPR017920">
    <property type="entry name" value="COMM"/>
</dbReference>
<proteinExistence type="predicted"/>
<gene>
    <name evidence="2" type="ORF">HERILL_LOCUS14482</name>
</gene>
<evidence type="ECO:0000313" key="2">
    <source>
        <dbReference type="EMBL" id="CAD7092093.1"/>
    </source>
</evidence>
<dbReference type="PROSITE" id="PS51269">
    <property type="entry name" value="COMM"/>
    <property type="match status" value="1"/>
</dbReference>
<dbReference type="EMBL" id="LR899014">
    <property type="protein sequence ID" value="CAD7092093.1"/>
    <property type="molecule type" value="Genomic_DNA"/>
</dbReference>
<dbReference type="InParanoid" id="A0A7R8V3H7"/>
<keyword evidence="3" id="KW-1185">Reference proteome</keyword>
<dbReference type="CDD" id="cd04750">
    <property type="entry name" value="Commd2"/>
    <property type="match status" value="1"/>
</dbReference>
<dbReference type="PANTHER" id="PTHR15857">
    <property type="entry name" value="COMM DOMAIN CONTAINING PROTEIN 2"/>
    <property type="match status" value="1"/>
</dbReference>
<evidence type="ECO:0000313" key="3">
    <source>
        <dbReference type="Proteomes" id="UP000594454"/>
    </source>
</evidence>
<dbReference type="InterPro" id="IPR037354">
    <property type="entry name" value="Commd2"/>
</dbReference>
<dbReference type="FunCoup" id="A0A7R8V3H7">
    <property type="interactions" value="492"/>
</dbReference>
<dbReference type="OMA" id="NGDHNTQ"/>
<dbReference type="Proteomes" id="UP000594454">
    <property type="component" value="Chromosome 6"/>
</dbReference>
<evidence type="ECO:0000259" key="1">
    <source>
        <dbReference type="PROSITE" id="PS51269"/>
    </source>
</evidence>
<reference evidence="2 3" key="1">
    <citation type="submission" date="2020-11" db="EMBL/GenBank/DDBJ databases">
        <authorList>
            <person name="Wallbank WR R."/>
            <person name="Pardo Diaz C."/>
            <person name="Kozak K."/>
            <person name="Martin S."/>
            <person name="Jiggins C."/>
            <person name="Moest M."/>
            <person name="Warren A I."/>
            <person name="Generalovic N T."/>
            <person name="Byers J.R.P. K."/>
            <person name="Montejo-Kovacevich G."/>
            <person name="Yen C E."/>
        </authorList>
    </citation>
    <scope>NUCLEOTIDE SEQUENCE [LARGE SCALE GENOMIC DNA]</scope>
</reference>
<dbReference type="OrthoDB" id="10257479at2759"/>
<dbReference type="PANTHER" id="PTHR15857:SF0">
    <property type="entry name" value="COMM DOMAIN-CONTAINING PROTEIN 2"/>
    <property type="match status" value="1"/>
</dbReference>
<feature type="domain" description="COMM" evidence="1">
    <location>
        <begin position="121"/>
        <end position="208"/>
    </location>
</feature>